<dbReference type="PANTHER" id="PTHR35333">
    <property type="entry name" value="BETA-LACTAMASE"/>
    <property type="match status" value="1"/>
</dbReference>
<organism evidence="2 3">
    <name type="scientific">Mammaliicoccus stepanovicii</name>
    <dbReference type="NCBI Taxonomy" id="643214"/>
    <lineage>
        <taxon>Bacteria</taxon>
        <taxon>Bacillati</taxon>
        <taxon>Bacillota</taxon>
        <taxon>Bacilli</taxon>
        <taxon>Bacillales</taxon>
        <taxon>Staphylococcaceae</taxon>
        <taxon>Mammaliicoccus</taxon>
    </lineage>
</organism>
<dbReference type="EMBL" id="LT906462">
    <property type="protein sequence ID" value="SNV81118.1"/>
    <property type="molecule type" value="Genomic_DNA"/>
</dbReference>
<dbReference type="OrthoDB" id="9775096at2"/>
<evidence type="ECO:0000313" key="3">
    <source>
        <dbReference type="Proteomes" id="UP000242084"/>
    </source>
</evidence>
<sequence length="248" mass="29078">MSFLTHEYMDHDNISIEFANTDTTILTNHHNDKIFESASIIKLPIMIYIYEHLDHEARQEQIDITNKVGGSGVLNQLNIQQLSINDLIYLMIVVSDNSATNTLIQHFGLQHINLFIHETLECTNTNLQRFMMDQAAIDEGKQNTTTAEDMIKILRYITEHEYHNEMLAVMNNQQIHDKVSIYHSFYEDKLTFYSKTGEYANVINEVGIIQHEHQFYYYSFLSNIKNPEKVIKFSHDFGYYIINSILDR</sequence>
<proteinExistence type="predicted"/>
<name>A0A240ADY8_9STAP</name>
<keyword evidence="3" id="KW-1185">Reference proteome</keyword>
<feature type="domain" description="Beta-lactamase class A catalytic" evidence="1">
    <location>
        <begin position="19"/>
        <end position="215"/>
    </location>
</feature>
<dbReference type="GO" id="GO:0030655">
    <property type="term" value="P:beta-lactam antibiotic catabolic process"/>
    <property type="evidence" value="ECO:0007669"/>
    <property type="project" value="InterPro"/>
</dbReference>
<dbReference type="Pfam" id="PF13354">
    <property type="entry name" value="Beta-lactamase2"/>
    <property type="match status" value="1"/>
</dbReference>
<reference evidence="2 3" key="1">
    <citation type="submission" date="2017-06" db="EMBL/GenBank/DDBJ databases">
        <authorList>
            <consortium name="Pathogen Informatics"/>
        </authorList>
    </citation>
    <scope>NUCLEOTIDE SEQUENCE [LARGE SCALE GENOMIC DNA]</scope>
    <source>
        <strain evidence="2 3">NCTC13839</strain>
    </source>
</reference>
<evidence type="ECO:0000313" key="2">
    <source>
        <dbReference type="EMBL" id="SNV81118.1"/>
    </source>
</evidence>
<dbReference type="GO" id="GO:0046677">
    <property type="term" value="P:response to antibiotic"/>
    <property type="evidence" value="ECO:0007669"/>
    <property type="project" value="InterPro"/>
</dbReference>
<dbReference type="InterPro" id="IPR045155">
    <property type="entry name" value="Beta-lactam_cat"/>
</dbReference>
<protein>
    <recommendedName>
        <fullName evidence="1">Beta-lactamase class A catalytic domain-containing protein</fullName>
    </recommendedName>
</protein>
<dbReference type="SUPFAM" id="SSF56601">
    <property type="entry name" value="beta-lactamase/transpeptidase-like"/>
    <property type="match status" value="1"/>
</dbReference>
<gene>
    <name evidence="2" type="ORF">SAMEA4384403_02412</name>
</gene>
<dbReference type="Proteomes" id="UP000242084">
    <property type="component" value="Chromosome 1"/>
</dbReference>
<dbReference type="InterPro" id="IPR012338">
    <property type="entry name" value="Beta-lactam/transpept-like"/>
</dbReference>
<dbReference type="GO" id="GO:0008800">
    <property type="term" value="F:beta-lactamase activity"/>
    <property type="evidence" value="ECO:0007669"/>
    <property type="project" value="InterPro"/>
</dbReference>
<dbReference type="Gene3D" id="3.40.710.10">
    <property type="entry name" value="DD-peptidase/beta-lactamase superfamily"/>
    <property type="match status" value="1"/>
</dbReference>
<dbReference type="KEGG" id="sste:SAMEA4384403_2412"/>
<dbReference type="PANTHER" id="PTHR35333:SF3">
    <property type="entry name" value="BETA-LACTAMASE-TYPE TRANSPEPTIDASE FOLD CONTAINING PROTEIN"/>
    <property type="match status" value="1"/>
</dbReference>
<accession>A0A240ADY8</accession>
<dbReference type="AlphaFoldDB" id="A0A240ADY8"/>
<evidence type="ECO:0000259" key="1">
    <source>
        <dbReference type="Pfam" id="PF13354"/>
    </source>
</evidence>
<dbReference type="InterPro" id="IPR000871">
    <property type="entry name" value="Beta-lactam_class-A"/>
</dbReference>
<dbReference type="RefSeq" id="WP_095089891.1">
    <property type="nucleotide sequence ID" value="NZ_BMDM01000010.1"/>
</dbReference>